<comment type="caution">
    <text evidence="3">The sequence shown here is derived from an EMBL/GenBank/DDBJ whole genome shotgun (WGS) entry which is preliminary data.</text>
</comment>
<sequence>MLDRRVKSFIFTQYLNPKYWDWDEDKKILFENRRNNQDKIFNEIYNRLKNLEGLKIIALIVHDKDENKNGLKDAHVHGYLEFTKQKTIASVSACLGIEPQYVEVPRKGRYGRLNCLAYLVHAKNLDKYQYSPEEVETFETFDYEEFIDDNLNDFRKYNATDKRKKGEIGLDLALQEVQQGRLKLREIFRDEDLALLYAGHMQKFSEAFEFYGLRNAMLRLDELEQGKYDLTVLYIQGAPGIGKSYLAREVAQKVREYGNKNGFASDVFSASSSNPFDDYYGEDILILDDLRQESLKVSDWLKLFDPLNTAKMSARYRNKMIVPRLVIVANYKSVEQFFGSFNFKNEDINQFKRRINFSSKISEKSFGIPPFDRIYSLSASKKLNEPENMRISKNEFITLNYGTKLLFSYDDRDKFINELLTQHVYPRIFSEK</sequence>
<dbReference type="EMBL" id="JAUCAE010000004">
    <property type="protein sequence ID" value="MDM7546132.1"/>
    <property type="molecule type" value="Genomic_DNA"/>
</dbReference>
<dbReference type="SUPFAM" id="SSF52540">
    <property type="entry name" value="P-loop containing nucleoside triphosphate hydrolases"/>
    <property type="match status" value="1"/>
</dbReference>
<dbReference type="GO" id="GO:0003677">
    <property type="term" value="F:DNA binding"/>
    <property type="evidence" value="ECO:0007669"/>
    <property type="project" value="InterPro"/>
</dbReference>
<dbReference type="InterPro" id="IPR027417">
    <property type="entry name" value="P-loop_NTPase"/>
</dbReference>
<evidence type="ECO:0000259" key="2">
    <source>
        <dbReference type="Pfam" id="PF01719"/>
    </source>
</evidence>
<dbReference type="GO" id="GO:0005727">
    <property type="term" value="C:extrachromosomal circular DNA"/>
    <property type="evidence" value="ECO:0007669"/>
    <property type="project" value="InterPro"/>
</dbReference>
<dbReference type="AlphaFoldDB" id="A0AAW7ISG6"/>
<dbReference type="Gene3D" id="3.40.50.300">
    <property type="entry name" value="P-loop containing nucleotide triphosphate hydrolases"/>
    <property type="match status" value="1"/>
</dbReference>
<dbReference type="Pfam" id="PF01719">
    <property type="entry name" value="Rep_OBD"/>
    <property type="match status" value="1"/>
</dbReference>
<evidence type="ECO:0000313" key="3">
    <source>
        <dbReference type="EMBL" id="MDM7546132.1"/>
    </source>
</evidence>
<dbReference type="InterPro" id="IPR000605">
    <property type="entry name" value="Helicase_SF3_ssDNA/RNA_vir"/>
</dbReference>
<dbReference type="GO" id="GO:0003916">
    <property type="term" value="F:DNA topoisomerase activity"/>
    <property type="evidence" value="ECO:0007669"/>
    <property type="project" value="InterPro"/>
</dbReference>
<dbReference type="Proteomes" id="UP001240905">
    <property type="component" value="Unassembled WGS sequence"/>
</dbReference>
<organism evidence="3 4">
    <name type="scientific">Lactococcus lactis</name>
    <dbReference type="NCBI Taxonomy" id="1358"/>
    <lineage>
        <taxon>Bacteria</taxon>
        <taxon>Bacillati</taxon>
        <taxon>Bacillota</taxon>
        <taxon>Bacilli</taxon>
        <taxon>Lactobacillales</taxon>
        <taxon>Streptococcaceae</taxon>
        <taxon>Lactococcus</taxon>
    </lineage>
</organism>
<dbReference type="Pfam" id="PF00910">
    <property type="entry name" value="RNA_helicase"/>
    <property type="match status" value="1"/>
</dbReference>
<dbReference type="GO" id="GO:0003724">
    <property type="term" value="F:RNA helicase activity"/>
    <property type="evidence" value="ECO:0007669"/>
    <property type="project" value="InterPro"/>
</dbReference>
<feature type="domain" description="Helicase superfamily 3 single-stranded DNA/RNA virus" evidence="1">
    <location>
        <begin position="233"/>
        <end position="313"/>
    </location>
</feature>
<dbReference type="InterPro" id="IPR002631">
    <property type="entry name" value="Plasmid_rep_OBD"/>
</dbReference>
<protein>
    <submittedName>
        <fullName evidence="3">Rep family protein</fullName>
    </submittedName>
</protein>
<name>A0AAW7ISG6_9LACT</name>
<evidence type="ECO:0000259" key="1">
    <source>
        <dbReference type="Pfam" id="PF00910"/>
    </source>
</evidence>
<gene>
    <name evidence="3" type="ORF">QUD52_03660</name>
</gene>
<feature type="domain" description="Plasmid replication protein origin binding" evidence="2">
    <location>
        <begin position="51"/>
        <end position="143"/>
    </location>
</feature>
<evidence type="ECO:0000313" key="4">
    <source>
        <dbReference type="Proteomes" id="UP001240905"/>
    </source>
</evidence>
<dbReference type="RefSeq" id="WP_248554413.1">
    <property type="nucleotide sequence ID" value="NZ_CP070382.1"/>
</dbReference>
<dbReference type="GO" id="GO:0003723">
    <property type="term" value="F:RNA binding"/>
    <property type="evidence" value="ECO:0007669"/>
    <property type="project" value="InterPro"/>
</dbReference>
<proteinExistence type="predicted"/>
<accession>A0AAW7ISG6</accession>
<dbReference type="Gene3D" id="3.40.1310.30">
    <property type="match status" value="1"/>
</dbReference>
<reference evidence="3" key="1">
    <citation type="submission" date="2023-06" db="EMBL/GenBank/DDBJ databases">
        <title>Draft Genome Sequences of lactic acid bacteria strains isolated from fermented milk products.</title>
        <authorList>
            <person name="Elcheninov A.G."/>
            <person name="Klyukina A."/>
            <person name="Zayulina K.S."/>
            <person name="Gavirova L.A."/>
            <person name="Shcherbakova P.A."/>
            <person name="Shestakov A.I."/>
            <person name="Kublanov I.V."/>
            <person name="Kochetkova T.V."/>
        </authorList>
    </citation>
    <scope>NUCLEOTIDE SEQUENCE</scope>
    <source>
        <strain evidence="3">TOM.142</strain>
    </source>
</reference>
<dbReference type="GO" id="GO:0006260">
    <property type="term" value="P:DNA replication"/>
    <property type="evidence" value="ECO:0007669"/>
    <property type="project" value="InterPro"/>
</dbReference>